<evidence type="ECO:0000256" key="1">
    <source>
        <dbReference type="SAM" id="Phobius"/>
    </source>
</evidence>
<feature type="transmembrane region" description="Helical" evidence="1">
    <location>
        <begin position="65"/>
        <end position="88"/>
    </location>
</feature>
<dbReference type="RefSeq" id="WP_190567763.1">
    <property type="nucleotide sequence ID" value="NZ_JACJQL010000015.1"/>
</dbReference>
<organism evidence="2 3">
    <name type="scientific">Nostoc parmelioides FACHB-3921</name>
    <dbReference type="NCBI Taxonomy" id="2692909"/>
    <lineage>
        <taxon>Bacteria</taxon>
        <taxon>Bacillati</taxon>
        <taxon>Cyanobacteriota</taxon>
        <taxon>Cyanophyceae</taxon>
        <taxon>Nostocales</taxon>
        <taxon>Nostocaceae</taxon>
        <taxon>Nostoc</taxon>
    </lineage>
</organism>
<accession>A0ABR8BDG6</accession>
<keyword evidence="1" id="KW-0472">Membrane</keyword>
<protein>
    <submittedName>
        <fullName evidence="2">DUF2254 domain-containing protein</fullName>
    </submittedName>
</protein>
<keyword evidence="1" id="KW-1133">Transmembrane helix</keyword>
<dbReference type="Pfam" id="PF10011">
    <property type="entry name" value="DUF2254"/>
    <property type="match status" value="1"/>
</dbReference>
<evidence type="ECO:0000313" key="2">
    <source>
        <dbReference type="EMBL" id="MBD2252148.1"/>
    </source>
</evidence>
<comment type="caution">
    <text evidence="2">The sequence shown here is derived from an EMBL/GenBank/DDBJ whole genome shotgun (WGS) entry which is preliminary data.</text>
</comment>
<feature type="transmembrane region" description="Helical" evidence="1">
    <location>
        <begin position="137"/>
        <end position="161"/>
    </location>
</feature>
<proteinExistence type="predicted"/>
<reference evidence="2 3" key="1">
    <citation type="journal article" date="2020" name="ISME J.">
        <title>Comparative genomics reveals insights into cyanobacterial evolution and habitat adaptation.</title>
        <authorList>
            <person name="Chen M.Y."/>
            <person name="Teng W.K."/>
            <person name="Zhao L."/>
            <person name="Hu C.X."/>
            <person name="Zhou Y.K."/>
            <person name="Han B.P."/>
            <person name="Song L.R."/>
            <person name="Shu W.S."/>
        </authorList>
    </citation>
    <scope>NUCLEOTIDE SEQUENCE [LARGE SCALE GENOMIC DNA]</scope>
    <source>
        <strain evidence="2 3">FACHB-3921</strain>
    </source>
</reference>
<name>A0ABR8BDG6_9NOSO</name>
<keyword evidence="3" id="KW-1185">Reference proteome</keyword>
<dbReference type="InterPro" id="IPR018723">
    <property type="entry name" value="DUF2254_membrane"/>
</dbReference>
<gene>
    <name evidence="2" type="ORF">H6G14_12655</name>
</gene>
<sequence length="449" mass="50313">MKNVKISKLWDQLHSSYWFIPAVMAVLATALAFTMLNLDRTDNVEINYWWVYTGGADGARSLLEAVAGSMVSVAATAFSITIVALQLAASNFGPRILRNFMQDTGNQVVLGTFISTFIYCLFVLRTIRGEGDGYSQFVPQLAVTVGILLAIISIGILIYFIHHASTIIQASHVIQNVSADLHSAIKRLFPEKIGRGEPEDSLGVAEIPPPFGKEAIPIRANKTGYLQAIDNEELMKIACQYNLLIHLQIRPGKFVVQGSDLVLIFPGQKPHLKFTKKINNAFIFGKERTEQQDVEFPINQLVEIALRALSPGVNDPFTAIRCIEQLGAGFCHLVQRKFPLPYRYDHNQLRVIAEGVEFPELMDTAFNQIRHYGRSDVAVTMKLLEAIAAIATYTNNSQYQAILQHHADMILQDSREGLSQEQDHKDVAERYLQVIRKLENDSDIKNWKS</sequence>
<dbReference type="Proteomes" id="UP000621307">
    <property type="component" value="Unassembled WGS sequence"/>
</dbReference>
<feature type="transmembrane region" description="Helical" evidence="1">
    <location>
        <begin position="17"/>
        <end position="38"/>
    </location>
</feature>
<dbReference type="EMBL" id="JACJQL010000015">
    <property type="protein sequence ID" value="MBD2252148.1"/>
    <property type="molecule type" value="Genomic_DNA"/>
</dbReference>
<feature type="transmembrane region" description="Helical" evidence="1">
    <location>
        <begin position="108"/>
        <end position="125"/>
    </location>
</feature>
<evidence type="ECO:0000313" key="3">
    <source>
        <dbReference type="Proteomes" id="UP000621307"/>
    </source>
</evidence>
<keyword evidence="1" id="KW-0812">Transmembrane</keyword>